<evidence type="ECO:0000256" key="8">
    <source>
        <dbReference type="ARBA" id="ARBA00044504"/>
    </source>
</evidence>
<evidence type="ECO:0000313" key="10">
    <source>
        <dbReference type="Proteomes" id="UP001652660"/>
    </source>
</evidence>
<dbReference type="PANTHER" id="PTHR43596:SF1">
    <property type="entry name" value="ADP,ATP CARRIER PROTEIN"/>
    <property type="match status" value="1"/>
</dbReference>
<keyword evidence="2 9" id="KW-0813">Transport</keyword>
<feature type="transmembrane region" description="Helical" evidence="9">
    <location>
        <begin position="332"/>
        <end position="351"/>
    </location>
</feature>
<feature type="transmembrane region" description="Helical" evidence="9">
    <location>
        <begin position="371"/>
        <end position="390"/>
    </location>
</feature>
<evidence type="ECO:0000256" key="2">
    <source>
        <dbReference type="ARBA" id="ARBA00022448"/>
    </source>
</evidence>
<name>A0ABM4WRK7_COFAR</name>
<protein>
    <recommendedName>
        <fullName evidence="9">ADP,ATP carrier protein</fullName>
    </recommendedName>
</protein>
<feature type="transmembrane region" description="Helical" evidence="9">
    <location>
        <begin position="99"/>
        <end position="117"/>
    </location>
</feature>
<dbReference type="InterPro" id="IPR036259">
    <property type="entry name" value="MFS_trans_sf"/>
</dbReference>
<evidence type="ECO:0000256" key="4">
    <source>
        <dbReference type="ARBA" id="ARBA00022741"/>
    </source>
</evidence>
<accession>A0ABM4WRK7</accession>
<dbReference type="InterPro" id="IPR004667">
    <property type="entry name" value="ADP_ATP_car_bac_type"/>
</dbReference>
<dbReference type="GeneID" id="113730264"/>
<feature type="transmembrane region" description="Helical" evidence="9">
    <location>
        <begin position="492"/>
        <end position="513"/>
    </location>
</feature>
<keyword evidence="3 9" id="KW-0812">Transmembrane</keyword>
<comment type="similarity">
    <text evidence="8">Belongs to the major facilitator superfamily. Phosphate:H(+) symporter (TC 2.A.1.9) family.</text>
</comment>
<comment type="similarity">
    <text evidence="9">Belongs to the ADP/ATP translocase tlc family.</text>
</comment>
<sequence>MMMMMKMIGKSRIEAFMSWFVRVHPHETSALFCSTSTFFFILGAYFVVLPLRDEGAISLGLGKLPGLFAGSLLLTLLAAPLSTLIFSLPNLPKRKALVFIHRFFSASLVVFFILWLSSSPGSAAFNFKGFLHMSSTIKEELKVQVNQATPPSSDGWSNNGWFYNSVRISLFLWVALLNLITISSTWARVIDVMDSECYRCCFDNKHLHQLTLSQIQSGSRLFGFIGAGATLGQLFGSVFATVMAWLGPYLLLFAAILMELAAQSAKGIDKDISRLPEEQFPIRKSDFDHLNTANEQTEPADRRSSPRLSSTAANPQFLAILDGLRLILASNYLLLVALFLWLSAVVSSFFYFQKVTVIATSFTSPVDRRRLFAQINSFIAVFILAGQLSLTGRILTIFGVTTAICSAPFVAIINLIAIAVWPTWIAVAVCETLRKVVTYVVTRPGRELLFTVVSQDEKYKAKVCIDVIVQRLGDASAAGMYKLLFDTLSGKASLASLCALPVCVLWMVTAFHLGSQQRRLAKLPQSSQSLETSPR</sequence>
<evidence type="ECO:0000256" key="1">
    <source>
        <dbReference type="ARBA" id="ARBA00004141"/>
    </source>
</evidence>
<keyword evidence="10" id="KW-1185">Reference proteome</keyword>
<reference evidence="11" key="1">
    <citation type="submission" date="2025-08" db="UniProtKB">
        <authorList>
            <consortium name="RefSeq"/>
        </authorList>
    </citation>
    <scope>IDENTIFICATION</scope>
    <source>
        <tissue evidence="11">Leaves</tissue>
    </source>
</reference>
<keyword evidence="5 9" id="KW-0067">ATP-binding</keyword>
<dbReference type="Pfam" id="PF03219">
    <property type="entry name" value="TLC"/>
    <property type="match status" value="1"/>
</dbReference>
<dbReference type="PANTHER" id="PTHR43596">
    <property type="entry name" value="ADP,ATP CARRIER PROTEIN"/>
    <property type="match status" value="1"/>
</dbReference>
<keyword evidence="9" id="KW-0150">Chloroplast</keyword>
<proteinExistence type="inferred from homology"/>
<evidence type="ECO:0000313" key="11">
    <source>
        <dbReference type="RefSeq" id="XP_071934409.1"/>
    </source>
</evidence>
<dbReference type="Proteomes" id="UP001652660">
    <property type="component" value="Chromosome 2e"/>
</dbReference>
<gene>
    <name evidence="11" type="primary">LOC113730264</name>
</gene>
<feature type="transmembrane region" description="Helical" evidence="9">
    <location>
        <begin position="397"/>
        <end position="421"/>
    </location>
</feature>
<feature type="transmembrane region" description="Helical" evidence="9">
    <location>
        <begin position="67"/>
        <end position="87"/>
    </location>
</feature>
<keyword evidence="4 9" id="KW-0547">Nucleotide-binding</keyword>
<evidence type="ECO:0000256" key="6">
    <source>
        <dbReference type="ARBA" id="ARBA00022989"/>
    </source>
</evidence>
<keyword evidence="9" id="KW-0934">Plastid</keyword>
<organism evidence="10 11">
    <name type="scientific">Coffea arabica</name>
    <name type="common">Arabian coffee</name>
    <dbReference type="NCBI Taxonomy" id="13443"/>
    <lineage>
        <taxon>Eukaryota</taxon>
        <taxon>Viridiplantae</taxon>
        <taxon>Streptophyta</taxon>
        <taxon>Embryophyta</taxon>
        <taxon>Tracheophyta</taxon>
        <taxon>Spermatophyta</taxon>
        <taxon>Magnoliopsida</taxon>
        <taxon>eudicotyledons</taxon>
        <taxon>Gunneridae</taxon>
        <taxon>Pentapetalae</taxon>
        <taxon>asterids</taxon>
        <taxon>lamiids</taxon>
        <taxon>Gentianales</taxon>
        <taxon>Rubiaceae</taxon>
        <taxon>Ixoroideae</taxon>
        <taxon>Gardenieae complex</taxon>
        <taxon>Bertiereae - Coffeeae clade</taxon>
        <taxon>Coffeeae</taxon>
        <taxon>Coffea</taxon>
    </lineage>
</organism>
<feature type="transmembrane region" description="Helical" evidence="9">
    <location>
        <begin position="161"/>
        <end position="180"/>
    </location>
</feature>
<evidence type="ECO:0000256" key="3">
    <source>
        <dbReference type="ARBA" id="ARBA00022692"/>
    </source>
</evidence>
<dbReference type="RefSeq" id="XP_071934409.1">
    <property type="nucleotide sequence ID" value="XM_072078308.1"/>
</dbReference>
<keyword evidence="7 9" id="KW-0472">Membrane</keyword>
<evidence type="ECO:0000256" key="5">
    <source>
        <dbReference type="ARBA" id="ARBA00022840"/>
    </source>
</evidence>
<keyword evidence="6 9" id="KW-1133">Transmembrane helix</keyword>
<evidence type="ECO:0000256" key="9">
    <source>
        <dbReference type="RuleBase" id="RU363121"/>
    </source>
</evidence>
<dbReference type="SUPFAM" id="SSF103473">
    <property type="entry name" value="MFS general substrate transporter"/>
    <property type="match status" value="1"/>
</dbReference>
<comment type="subcellular location">
    <subcellularLocation>
        <location evidence="1">Membrane</location>
        <topology evidence="1">Multi-pass membrane protein</topology>
    </subcellularLocation>
    <subcellularLocation>
        <location evidence="9">Plastid</location>
        <location evidence="9">Chloroplast membrane</location>
        <topology evidence="9">Multi-pass membrane protein</topology>
    </subcellularLocation>
</comment>
<evidence type="ECO:0000256" key="7">
    <source>
        <dbReference type="ARBA" id="ARBA00023136"/>
    </source>
</evidence>